<keyword evidence="4" id="KW-0119">Carbohydrate metabolism</keyword>
<proteinExistence type="predicted"/>
<evidence type="ECO:0000259" key="5">
    <source>
        <dbReference type="Pfam" id="PF01087"/>
    </source>
</evidence>
<dbReference type="InterPro" id="IPR005849">
    <property type="entry name" value="GalP_Utransf_N"/>
</dbReference>
<dbReference type="PANTHER" id="PTHR11943">
    <property type="entry name" value="GALACTOSE-1-PHOSPHATE URIDYLYLTRANSFERASE"/>
    <property type="match status" value="1"/>
</dbReference>
<dbReference type="PANTHER" id="PTHR11943:SF1">
    <property type="entry name" value="GALACTOSE-1-PHOSPHATE URIDYLYLTRANSFERASE"/>
    <property type="match status" value="1"/>
</dbReference>
<name>A0A485AUK1_RAOPL</name>
<dbReference type="Pfam" id="PF01087">
    <property type="entry name" value="GalP_UDP_transf"/>
    <property type="match status" value="1"/>
</dbReference>
<evidence type="ECO:0000256" key="1">
    <source>
        <dbReference type="ARBA" id="ARBA00016340"/>
    </source>
</evidence>
<dbReference type="InterPro" id="IPR001937">
    <property type="entry name" value="GalP_UDPtransf1"/>
</dbReference>
<dbReference type="Gene3D" id="3.30.428.10">
    <property type="entry name" value="HIT-like"/>
    <property type="match status" value="1"/>
</dbReference>
<dbReference type="Proteomes" id="UP000345637">
    <property type="component" value="Unassembled WGS sequence"/>
</dbReference>
<protein>
    <recommendedName>
        <fullName evidence="1">Galactose-1-phosphate uridylyltransferase</fullName>
    </recommendedName>
</protein>
<dbReference type="InterPro" id="IPR036265">
    <property type="entry name" value="HIT-like_sf"/>
</dbReference>
<keyword evidence="2 6" id="KW-0808">Transferase</keyword>
<sequence>MTVFNPVDHPHRRYNPLTGQWILVSPHRAKRPWQGAQETPAKINLAGARCGLFSVSG</sequence>
<evidence type="ECO:0000256" key="4">
    <source>
        <dbReference type="ARBA" id="ARBA00023277"/>
    </source>
</evidence>
<organism evidence="6 7">
    <name type="scientific">Raoultella planticola</name>
    <name type="common">Klebsiella planticola</name>
    <dbReference type="NCBI Taxonomy" id="575"/>
    <lineage>
        <taxon>Bacteria</taxon>
        <taxon>Pseudomonadati</taxon>
        <taxon>Pseudomonadota</taxon>
        <taxon>Gammaproteobacteria</taxon>
        <taxon>Enterobacterales</taxon>
        <taxon>Enterobacteriaceae</taxon>
        <taxon>Klebsiella/Raoultella group</taxon>
        <taxon>Raoultella</taxon>
    </lineage>
</organism>
<dbReference type="SUPFAM" id="SSF54197">
    <property type="entry name" value="HIT-like"/>
    <property type="match status" value="1"/>
</dbReference>
<dbReference type="GO" id="GO:0033499">
    <property type="term" value="P:galactose catabolic process via UDP-galactose, Leloir pathway"/>
    <property type="evidence" value="ECO:0007669"/>
    <property type="project" value="TreeGrafter"/>
</dbReference>
<dbReference type="GO" id="GO:0008108">
    <property type="term" value="F:UDP-glucose:hexose-1-phosphate uridylyltransferase activity"/>
    <property type="evidence" value="ECO:0007669"/>
    <property type="project" value="InterPro"/>
</dbReference>
<dbReference type="GO" id="GO:0005737">
    <property type="term" value="C:cytoplasm"/>
    <property type="evidence" value="ECO:0007669"/>
    <property type="project" value="TreeGrafter"/>
</dbReference>
<evidence type="ECO:0000313" key="6">
    <source>
        <dbReference type="EMBL" id="VFS64302.1"/>
    </source>
</evidence>
<dbReference type="EMBL" id="CAADJE010000022">
    <property type="protein sequence ID" value="VFS64302.1"/>
    <property type="molecule type" value="Genomic_DNA"/>
</dbReference>
<reference evidence="6 7" key="1">
    <citation type="submission" date="2019-03" db="EMBL/GenBank/DDBJ databases">
        <authorList>
            <consortium name="Pathogen Informatics"/>
        </authorList>
    </citation>
    <scope>NUCLEOTIDE SEQUENCE [LARGE SCALE GENOMIC DNA]</scope>
    <source>
        <strain evidence="6 7">NCTC12998</strain>
    </source>
</reference>
<accession>A0A485AUK1</accession>
<evidence type="ECO:0000313" key="7">
    <source>
        <dbReference type="Proteomes" id="UP000345637"/>
    </source>
</evidence>
<gene>
    <name evidence="6" type="primary">galT_3</name>
    <name evidence="6" type="ORF">NCTC12998_02544</name>
</gene>
<evidence type="ECO:0000256" key="3">
    <source>
        <dbReference type="ARBA" id="ARBA00022695"/>
    </source>
</evidence>
<feature type="domain" description="Galactose-1-phosphate uridyl transferase N-terminal" evidence="5">
    <location>
        <begin position="4"/>
        <end position="43"/>
    </location>
</feature>
<dbReference type="AlphaFoldDB" id="A0A485AUK1"/>
<evidence type="ECO:0000256" key="2">
    <source>
        <dbReference type="ARBA" id="ARBA00022679"/>
    </source>
</evidence>
<keyword evidence="3 6" id="KW-0548">Nucleotidyltransferase</keyword>
<dbReference type="GO" id="GO:0008270">
    <property type="term" value="F:zinc ion binding"/>
    <property type="evidence" value="ECO:0007669"/>
    <property type="project" value="InterPro"/>
</dbReference>